<name>G7WJS2_DESOD</name>
<dbReference type="KEGG" id="dor:Desor_5120"/>
<protein>
    <submittedName>
        <fullName evidence="2">Putative Zn-dependent hydrolase of beta-lactamase fold protein</fullName>
    </submittedName>
</protein>
<dbReference type="SUPFAM" id="SSF56281">
    <property type="entry name" value="Metallo-hydrolase/oxidoreductase"/>
    <property type="match status" value="1"/>
</dbReference>
<dbReference type="Pfam" id="PF13483">
    <property type="entry name" value="Lactamase_B_3"/>
    <property type="match status" value="1"/>
</dbReference>
<dbReference type="SMART" id="SM00849">
    <property type="entry name" value="Lactamase_B"/>
    <property type="match status" value="1"/>
</dbReference>
<reference evidence="3" key="1">
    <citation type="submission" date="2011-11" db="EMBL/GenBank/DDBJ databases">
        <title>Complete sequence of Desulfosporosinus orientis DSM 765.</title>
        <authorList>
            <person name="Lucas S."/>
            <person name="Han J."/>
            <person name="Lapidus A."/>
            <person name="Cheng J.-F."/>
            <person name="Goodwin L."/>
            <person name="Pitluck S."/>
            <person name="Peters L."/>
            <person name="Ovchinnikova G."/>
            <person name="Teshima H."/>
            <person name="Detter J.C."/>
            <person name="Han C."/>
            <person name="Tapia R."/>
            <person name="Land M."/>
            <person name="Hauser L."/>
            <person name="Kyrpides N."/>
            <person name="Ivanova N."/>
            <person name="Pagani I."/>
            <person name="Pester M."/>
            <person name="Spring S."/>
            <person name="Ollivier B."/>
            <person name="Rattei T."/>
            <person name="Klenk H.-P."/>
            <person name="Wagner M."/>
            <person name="Loy A."/>
            <person name="Woyke T."/>
        </authorList>
    </citation>
    <scope>NUCLEOTIDE SEQUENCE [LARGE SCALE GENOMIC DNA]</scope>
    <source>
        <strain evidence="3">ATCC 19365 / DSM 765 / NCIMB 8382 / VKM B-1628</strain>
    </source>
</reference>
<keyword evidence="2" id="KW-0378">Hydrolase</keyword>
<dbReference type="GO" id="GO:0016787">
    <property type="term" value="F:hydrolase activity"/>
    <property type="evidence" value="ECO:0007669"/>
    <property type="project" value="UniProtKB-KW"/>
</dbReference>
<accession>G7WJS2</accession>
<proteinExistence type="predicted"/>
<dbReference type="InterPro" id="IPR050114">
    <property type="entry name" value="UPF0173_UPF0282_UlaG_hydrolase"/>
</dbReference>
<dbReference type="STRING" id="768706.Desor_5120"/>
<dbReference type="InterPro" id="IPR036866">
    <property type="entry name" value="RibonucZ/Hydroxyglut_hydro"/>
</dbReference>
<dbReference type="eggNOG" id="COG2220">
    <property type="taxonomic scope" value="Bacteria"/>
</dbReference>
<dbReference type="InterPro" id="IPR001279">
    <property type="entry name" value="Metallo-B-lactamas"/>
</dbReference>
<evidence type="ECO:0000259" key="1">
    <source>
        <dbReference type="SMART" id="SM00849"/>
    </source>
</evidence>
<dbReference type="PATRIC" id="fig|768706.3.peg.5213"/>
<reference evidence="2 3" key="2">
    <citation type="journal article" date="2012" name="J. Bacteriol.">
        <title>Complete genome sequences of Desulfosporosinus orientis DSM765T, Desulfosporosinus youngiae DSM17734T, Desulfosporosinus meridiei DSM13257T, and Desulfosporosinus acidiphilus DSM22704T.</title>
        <authorList>
            <person name="Pester M."/>
            <person name="Brambilla E."/>
            <person name="Alazard D."/>
            <person name="Rattei T."/>
            <person name="Weinmaier T."/>
            <person name="Han J."/>
            <person name="Lucas S."/>
            <person name="Lapidus A."/>
            <person name="Cheng J.F."/>
            <person name="Goodwin L."/>
            <person name="Pitluck S."/>
            <person name="Peters L."/>
            <person name="Ovchinnikova G."/>
            <person name="Teshima H."/>
            <person name="Detter J.C."/>
            <person name="Han C.S."/>
            <person name="Tapia R."/>
            <person name="Land M.L."/>
            <person name="Hauser L."/>
            <person name="Kyrpides N.C."/>
            <person name="Ivanova N.N."/>
            <person name="Pagani I."/>
            <person name="Huntmann M."/>
            <person name="Wei C.L."/>
            <person name="Davenport K.W."/>
            <person name="Daligault H."/>
            <person name="Chain P.S."/>
            <person name="Chen A."/>
            <person name="Mavromatis K."/>
            <person name="Markowitz V."/>
            <person name="Szeto E."/>
            <person name="Mikhailova N."/>
            <person name="Pati A."/>
            <person name="Wagner M."/>
            <person name="Woyke T."/>
            <person name="Ollivier B."/>
            <person name="Klenk H.P."/>
            <person name="Spring S."/>
            <person name="Loy A."/>
        </authorList>
    </citation>
    <scope>NUCLEOTIDE SEQUENCE [LARGE SCALE GENOMIC DNA]</scope>
    <source>
        <strain evidence="3">ATCC 19365 / DSM 765 / NCIMB 8382 / VKM B-1628</strain>
    </source>
</reference>
<evidence type="ECO:0000313" key="2">
    <source>
        <dbReference type="EMBL" id="AET70509.1"/>
    </source>
</evidence>
<dbReference type="OrthoDB" id="9789133at2"/>
<dbReference type="Gene3D" id="3.60.15.10">
    <property type="entry name" value="Ribonuclease Z/Hydroxyacylglutathione hydrolase-like"/>
    <property type="match status" value="1"/>
</dbReference>
<dbReference type="AlphaFoldDB" id="G7WJS2"/>
<sequence length="253" mass="28173">MSIYLNSIVDNAGKTSVLHVGQAGFIFKSKKGITVGVDLFLTDCVERFDSLKRLSPKVVRPDELNLDYIIATHWHLDHFDVDAMPFIMANRKTKLLAAEDCREHVDNLKLDLNRTIFLSEGDTMQCDDVEVHAVFCDHGTGAPLAIGIVLYIDGYKIYIAGDTALRLDKAVDIAEYGPFDVMIAPINGAFGNLNEVEAVSLCEVHKPKLMIPCHFWTFAEHHGDPGKFMEEIKRLPDHKYLIMAAGETAVIGI</sequence>
<evidence type="ECO:0000313" key="3">
    <source>
        <dbReference type="Proteomes" id="UP000006346"/>
    </source>
</evidence>
<dbReference type="HOGENOM" id="CLU_020884_3_0_9"/>
<dbReference type="Proteomes" id="UP000006346">
    <property type="component" value="Chromosome"/>
</dbReference>
<feature type="domain" description="Metallo-beta-lactamase" evidence="1">
    <location>
        <begin position="21"/>
        <end position="214"/>
    </location>
</feature>
<organism evidence="2 3">
    <name type="scientific">Desulfosporosinus orientis (strain ATCC 19365 / DSM 765 / NCIMB 8382 / VKM B-1628 / Singapore I)</name>
    <name type="common">Desulfotomaculum orientis</name>
    <dbReference type="NCBI Taxonomy" id="768706"/>
    <lineage>
        <taxon>Bacteria</taxon>
        <taxon>Bacillati</taxon>
        <taxon>Bacillota</taxon>
        <taxon>Clostridia</taxon>
        <taxon>Eubacteriales</taxon>
        <taxon>Desulfitobacteriaceae</taxon>
        <taxon>Desulfosporosinus</taxon>
    </lineage>
</organism>
<gene>
    <name evidence="2" type="ordered locus">Desor_5120</name>
</gene>
<dbReference type="RefSeq" id="WP_014187313.1">
    <property type="nucleotide sequence ID" value="NC_016584.1"/>
</dbReference>
<dbReference type="EMBL" id="CP003108">
    <property type="protein sequence ID" value="AET70509.1"/>
    <property type="molecule type" value="Genomic_DNA"/>
</dbReference>
<dbReference type="PANTHER" id="PTHR43546">
    <property type="entry name" value="UPF0173 METAL-DEPENDENT HYDROLASE MJ1163-RELATED"/>
    <property type="match status" value="1"/>
</dbReference>
<keyword evidence="3" id="KW-1185">Reference proteome</keyword>
<dbReference type="CDD" id="cd06262">
    <property type="entry name" value="metallo-hydrolase-like_MBL-fold"/>
    <property type="match status" value="1"/>
</dbReference>